<evidence type="ECO:0008006" key="3">
    <source>
        <dbReference type="Google" id="ProtNLM"/>
    </source>
</evidence>
<keyword evidence="2" id="KW-1185">Reference proteome</keyword>
<evidence type="ECO:0000313" key="2">
    <source>
        <dbReference type="Proteomes" id="UP001501581"/>
    </source>
</evidence>
<dbReference type="Proteomes" id="UP001501581">
    <property type="component" value="Unassembled WGS sequence"/>
</dbReference>
<protein>
    <recommendedName>
        <fullName evidence="3">TFIIB-type zinc ribbon-containing protein</fullName>
    </recommendedName>
</protein>
<comment type="caution">
    <text evidence="1">The sequence shown here is derived from an EMBL/GenBank/DDBJ whole genome shotgun (WGS) entry which is preliminary data.</text>
</comment>
<gene>
    <name evidence="1" type="ORF">GCM10009668_00100</name>
</gene>
<evidence type="ECO:0000313" key="1">
    <source>
        <dbReference type="EMBL" id="GAA1089710.1"/>
    </source>
</evidence>
<sequence>MALAMCPLCTDEDDVDLVERLPDGRKRVVCRRCDYSWEHGEPGVAANEKVASAALLHQRFPKPEDVESDVRERAEMLKAEFLADVRRHPDPKVAPYWAKYQEIFDADGLPHADPTELKAFANDPTGVYSGIMTEFNKAWNANPEQGASDVRQVIEYLLRGTEPSLENRLTDLIRGRFSFSMPGFKEALLSKVLSVVYPERFLTIVTYDQKAIMAKAVYGLALPKPDSVNWTIGRLIVWSNDLLTELTGDGFVDRPHAGEFLWWAKDQP</sequence>
<name>A0ABN1TJ72_9ACTN</name>
<dbReference type="RefSeq" id="WP_343989844.1">
    <property type="nucleotide sequence ID" value="NZ_BAAALG010000001.1"/>
</dbReference>
<accession>A0ABN1TJ72</accession>
<dbReference type="EMBL" id="BAAALG010000001">
    <property type="protein sequence ID" value="GAA1089710.1"/>
    <property type="molecule type" value="Genomic_DNA"/>
</dbReference>
<organism evidence="1 2">
    <name type="scientific">Nocardioides dubius</name>
    <dbReference type="NCBI Taxonomy" id="317019"/>
    <lineage>
        <taxon>Bacteria</taxon>
        <taxon>Bacillati</taxon>
        <taxon>Actinomycetota</taxon>
        <taxon>Actinomycetes</taxon>
        <taxon>Propionibacteriales</taxon>
        <taxon>Nocardioidaceae</taxon>
        <taxon>Nocardioides</taxon>
    </lineage>
</organism>
<reference evidence="1 2" key="1">
    <citation type="journal article" date="2019" name="Int. J. Syst. Evol. Microbiol.">
        <title>The Global Catalogue of Microorganisms (GCM) 10K type strain sequencing project: providing services to taxonomists for standard genome sequencing and annotation.</title>
        <authorList>
            <consortium name="The Broad Institute Genomics Platform"/>
            <consortium name="The Broad Institute Genome Sequencing Center for Infectious Disease"/>
            <person name="Wu L."/>
            <person name="Ma J."/>
        </authorList>
    </citation>
    <scope>NUCLEOTIDE SEQUENCE [LARGE SCALE GENOMIC DNA]</scope>
    <source>
        <strain evidence="1 2">JCM 13008</strain>
    </source>
</reference>
<proteinExistence type="predicted"/>